<sequence>MASFKVLFCLSLHVLFLVFSFGTRLFHPFSIADPALQMESKSQYKANTHYEEITYRHFESKQFSGIDQLALAVADKQHPEAAIIETKRALIEEGREAIKASIERNGGIPYETKRRSPESIAFDCKGEGHTLEFLMVGSLNGMDQNLVGKSLLFLRQLETIRIRILKFNLGTNNFEPEVFAVLPRVADNIKMNHKGEFWVALNAGRFGEIDDDTPDPIGIKYDQEGRILKQLDGNAIIESKRALIEEDREAIKASIERNEGISYETKRRSPGEPDLHHH</sequence>
<protein>
    <submittedName>
        <fullName evidence="3">Uncharacterized protein</fullName>
    </submittedName>
</protein>
<dbReference type="Gene3D" id="2.120.10.30">
    <property type="entry name" value="TolB, C-terminal domain"/>
    <property type="match status" value="1"/>
</dbReference>
<dbReference type="GO" id="GO:0012505">
    <property type="term" value="C:endomembrane system"/>
    <property type="evidence" value="ECO:0007669"/>
    <property type="project" value="TreeGrafter"/>
</dbReference>
<organism evidence="3 4">
    <name type="scientific">Gossypium gossypioides</name>
    <name type="common">Mexican cotton</name>
    <name type="synonym">Selera gossypioides</name>
    <dbReference type="NCBI Taxonomy" id="34282"/>
    <lineage>
        <taxon>Eukaryota</taxon>
        <taxon>Viridiplantae</taxon>
        <taxon>Streptophyta</taxon>
        <taxon>Embryophyta</taxon>
        <taxon>Tracheophyta</taxon>
        <taxon>Spermatophyta</taxon>
        <taxon>Magnoliopsida</taxon>
        <taxon>eudicotyledons</taxon>
        <taxon>Gunneridae</taxon>
        <taxon>Pentapetalae</taxon>
        <taxon>rosids</taxon>
        <taxon>malvids</taxon>
        <taxon>Malvales</taxon>
        <taxon>Malvaceae</taxon>
        <taxon>Malvoideae</taxon>
        <taxon>Gossypium</taxon>
    </lineage>
</organism>
<evidence type="ECO:0000256" key="2">
    <source>
        <dbReference type="SAM" id="SignalP"/>
    </source>
</evidence>
<dbReference type="PANTHER" id="PTHR10426">
    <property type="entry name" value="STRICTOSIDINE SYNTHASE-RELATED"/>
    <property type="match status" value="1"/>
</dbReference>
<gene>
    <name evidence="3" type="ORF">Gogos_017638</name>
</gene>
<dbReference type="InterPro" id="IPR011042">
    <property type="entry name" value="6-blade_b-propeller_TolB-like"/>
</dbReference>
<dbReference type="AlphaFoldDB" id="A0A7J9BD41"/>
<dbReference type="OrthoDB" id="1413556at2759"/>
<feature type="region of interest" description="Disordered" evidence="1">
    <location>
        <begin position="255"/>
        <end position="278"/>
    </location>
</feature>
<dbReference type="Proteomes" id="UP000593579">
    <property type="component" value="Unassembled WGS sequence"/>
</dbReference>
<keyword evidence="4" id="KW-1185">Reference proteome</keyword>
<dbReference type="EMBL" id="JABEZY010000002">
    <property type="protein sequence ID" value="MBA0733649.1"/>
    <property type="molecule type" value="Genomic_DNA"/>
</dbReference>
<keyword evidence="2" id="KW-0732">Signal</keyword>
<dbReference type="GO" id="GO:0016787">
    <property type="term" value="F:hydrolase activity"/>
    <property type="evidence" value="ECO:0007669"/>
    <property type="project" value="TreeGrafter"/>
</dbReference>
<evidence type="ECO:0000313" key="4">
    <source>
        <dbReference type="Proteomes" id="UP000593579"/>
    </source>
</evidence>
<dbReference type="PANTHER" id="PTHR10426:SF86">
    <property type="entry name" value="PROTEIN STRICTOSIDINE SYNTHASE-LIKE 10-LIKE"/>
    <property type="match status" value="1"/>
</dbReference>
<evidence type="ECO:0000313" key="3">
    <source>
        <dbReference type="EMBL" id="MBA0733649.1"/>
    </source>
</evidence>
<feature type="chain" id="PRO_5029856255" evidence="2">
    <location>
        <begin position="23"/>
        <end position="278"/>
    </location>
</feature>
<accession>A0A7J9BD41</accession>
<name>A0A7J9BD41_GOSGO</name>
<reference evidence="3 4" key="1">
    <citation type="journal article" date="2019" name="Genome Biol. Evol.">
        <title>Insights into the evolution of the New World diploid cottons (Gossypium, subgenus Houzingenia) based on genome sequencing.</title>
        <authorList>
            <person name="Grover C.E."/>
            <person name="Arick M.A. 2nd"/>
            <person name="Thrash A."/>
            <person name="Conover J.L."/>
            <person name="Sanders W.S."/>
            <person name="Peterson D.G."/>
            <person name="Frelichowski J.E."/>
            <person name="Scheffler J.A."/>
            <person name="Scheffler B.E."/>
            <person name="Wendel J.F."/>
        </authorList>
    </citation>
    <scope>NUCLEOTIDE SEQUENCE [LARGE SCALE GENOMIC DNA]</scope>
    <source>
        <strain evidence="3">5</strain>
        <tissue evidence="3">Leaf</tissue>
    </source>
</reference>
<proteinExistence type="predicted"/>
<evidence type="ECO:0000256" key="1">
    <source>
        <dbReference type="SAM" id="MobiDB-lite"/>
    </source>
</evidence>
<comment type="caution">
    <text evidence="3">The sequence shown here is derived from an EMBL/GenBank/DDBJ whole genome shotgun (WGS) entry which is preliminary data.</text>
</comment>
<feature type="signal peptide" evidence="2">
    <location>
        <begin position="1"/>
        <end position="22"/>
    </location>
</feature>